<sequence length="77" mass="8721">MRQIYCRIGSRRFSWPKQRSIIPLSCQLTSTLGNISLVSEVAYTFKVGFPFRLIYSSAGRFGFRIPICVQSITPTAT</sequence>
<evidence type="ECO:0000313" key="2">
    <source>
        <dbReference type="Proteomes" id="UP001152888"/>
    </source>
</evidence>
<dbReference type="Proteomes" id="UP001152888">
    <property type="component" value="Unassembled WGS sequence"/>
</dbReference>
<evidence type="ECO:0000313" key="1">
    <source>
        <dbReference type="EMBL" id="CAH1966223.1"/>
    </source>
</evidence>
<accession>A0A9P0P0G3</accession>
<name>A0A9P0P0G3_ACAOB</name>
<dbReference type="AlphaFoldDB" id="A0A9P0P0G3"/>
<keyword evidence="2" id="KW-1185">Reference proteome</keyword>
<dbReference type="EMBL" id="CAKOFQ010006731">
    <property type="protein sequence ID" value="CAH1966223.1"/>
    <property type="molecule type" value="Genomic_DNA"/>
</dbReference>
<gene>
    <name evidence="1" type="ORF">ACAOBT_LOCUS6717</name>
</gene>
<organism evidence="1 2">
    <name type="scientific">Acanthoscelides obtectus</name>
    <name type="common">Bean weevil</name>
    <name type="synonym">Bruchus obtectus</name>
    <dbReference type="NCBI Taxonomy" id="200917"/>
    <lineage>
        <taxon>Eukaryota</taxon>
        <taxon>Metazoa</taxon>
        <taxon>Ecdysozoa</taxon>
        <taxon>Arthropoda</taxon>
        <taxon>Hexapoda</taxon>
        <taxon>Insecta</taxon>
        <taxon>Pterygota</taxon>
        <taxon>Neoptera</taxon>
        <taxon>Endopterygota</taxon>
        <taxon>Coleoptera</taxon>
        <taxon>Polyphaga</taxon>
        <taxon>Cucujiformia</taxon>
        <taxon>Chrysomeloidea</taxon>
        <taxon>Chrysomelidae</taxon>
        <taxon>Bruchinae</taxon>
        <taxon>Bruchini</taxon>
        <taxon>Acanthoscelides</taxon>
    </lineage>
</organism>
<reference evidence="1" key="1">
    <citation type="submission" date="2022-03" db="EMBL/GenBank/DDBJ databases">
        <authorList>
            <person name="Sayadi A."/>
        </authorList>
    </citation>
    <scope>NUCLEOTIDE SEQUENCE</scope>
</reference>
<proteinExistence type="predicted"/>
<comment type="caution">
    <text evidence="1">The sequence shown here is derived from an EMBL/GenBank/DDBJ whole genome shotgun (WGS) entry which is preliminary data.</text>
</comment>
<protein>
    <submittedName>
        <fullName evidence="1">Uncharacterized protein</fullName>
    </submittedName>
</protein>